<sequence>MGAYISVNIDLGRHPGTGGRTYEVAKGHRRYQSGTEIINLSTKESQEYPGYIEVHHGVRIHSIAGIYKGIIKFTGFGSFSKCKDVYAYYWKGDYDYRRPLIIKLVKKGSSTYYYTKNGVHWNQNLSEKISNDLLKYLDILNCRQYDVHVVNIFRQEGSYKCCSLCKTKIKAEQQQHESEYTFSRQTVQGSVTRFRDRKKTQTGLPHPLRIHSTYIYFDLEHNKKPLLLYIEPRKVGPSWHTHMGFKWYKRASSDSDGWIQVDKEPTGPHDSVRIKAILSEYLILIKDSESDDYDYEDNPDGDNEDLGDLTSLEDPYGTIQPENKDDELDLGPPLIHKDLFDPVIKPGLDFGRKVIDVLSTPIIAIRIDSRGPSYYSQILDRSVKVSPERHLEGRLNGFMEYQHSLDDKTECFTVSAFKYKFENVIGFPLPIYKVICVSVYYWSALEIPTKEAISRPLLVKITQDSGGKEAMESYYENVGSKPDDNIQWTEWCPSNKCSELQKKLKLLNCRLNNAVIIDISQKESLGYYDACKDTNMDPQHGNDRMQVKKDDESGKFLESYTVYTHSLKNYGGKFHVLSFKNESHEISIGPTTIFSPILDVEEVRVYTCEQEKKPLLVYIKTSTRMNFRKWYQNMNRKWVVVSIKDPPLIPSSHEQILTLLDTLTSTCAPPKVTIDISKKDTTIGYESPELPGERIKIDKTPGSGASDDLPTNYDLYKHTVESRKGSYFTLSGLVYKGVQNKIHVIQETHNVTSVSVYYWSHLPEEGKPLLIKIEKLKQKSCGNDSSNIKTDWYENTGTDYNRNWKKVTEPRDPETAFNTTDTLGKKLDLLNCKLNGVTVIDISKRPFGLDKDTTITYCHKINSYDYNTLDPSHAPLIKVTNVTSSYSPNALGDFVVYKHEINDKYKQNNHLGDKNSFHISGFYKGNSSISKISTPMLNVPSVFVYYCSLKPDIGKPLLIYFEHSISGGDSTKVWYKKVPNKDDWKKVSGGEIPNNDKDTSKTFTILNSYKTLCQIRWWLYIISGALFLGGGGIIGGAGYYVLKKFFGDPLVRLI</sequence>
<reference evidence="3 4" key="1">
    <citation type="journal article" date="2012" name="BMC Genomics">
        <title>Comparative genomic analysis and phylogenetic position of Theileria equi.</title>
        <authorList>
            <person name="Kappmeyer L.S."/>
            <person name="Thiagarajan M."/>
            <person name="Herndon D.R."/>
            <person name="Ramsay J.D."/>
            <person name="Caler E."/>
            <person name="Djikeng A."/>
            <person name="Gillespie J.J."/>
            <person name="Lau A.O."/>
            <person name="Roalson E.H."/>
            <person name="Silva J.C."/>
            <person name="Silva M.G."/>
            <person name="Suarez C.E."/>
            <person name="Ueti M.W."/>
            <person name="Nene V.M."/>
            <person name="Mealey R.H."/>
            <person name="Knowles D.P."/>
            <person name="Brayton K.A."/>
        </authorList>
    </citation>
    <scope>NUCLEOTIDE SEQUENCE [LARGE SCALE GENOMIC DNA]</scope>
    <source>
        <strain evidence="3 4">WA</strain>
    </source>
</reference>
<feature type="compositionally biased region" description="Acidic residues" evidence="1">
    <location>
        <begin position="292"/>
        <end position="307"/>
    </location>
</feature>
<evidence type="ECO:0000256" key="2">
    <source>
        <dbReference type="SAM" id="Phobius"/>
    </source>
</evidence>
<accession>L0B2Q4</accession>
<organism evidence="3 4">
    <name type="scientific">Theileria equi strain WA</name>
    <dbReference type="NCBI Taxonomy" id="1537102"/>
    <lineage>
        <taxon>Eukaryota</taxon>
        <taxon>Sar</taxon>
        <taxon>Alveolata</taxon>
        <taxon>Apicomplexa</taxon>
        <taxon>Aconoidasida</taxon>
        <taxon>Piroplasmida</taxon>
        <taxon>Theileriidae</taxon>
        <taxon>Theileria</taxon>
    </lineage>
</organism>
<feature type="transmembrane region" description="Helical" evidence="2">
    <location>
        <begin position="1017"/>
        <end position="1042"/>
    </location>
</feature>
<protein>
    <submittedName>
        <fullName evidence="3">Uncharacterized protein</fullName>
    </submittedName>
</protein>
<gene>
    <name evidence="3" type="ORF">BEWA_009130</name>
</gene>
<dbReference type="Proteomes" id="UP000031512">
    <property type="component" value="Chromosome 3"/>
</dbReference>
<evidence type="ECO:0000313" key="3">
    <source>
        <dbReference type="EMBL" id="AFZ81501.1"/>
    </source>
</evidence>
<dbReference type="AlphaFoldDB" id="L0B2Q4"/>
<dbReference type="VEuPathDB" id="PiroplasmaDB:BEWA_009130"/>
<dbReference type="KEGG" id="beq:BEWA_009130"/>
<evidence type="ECO:0000313" key="4">
    <source>
        <dbReference type="Proteomes" id="UP000031512"/>
    </source>
</evidence>
<keyword evidence="2" id="KW-0472">Membrane</keyword>
<feature type="region of interest" description="Disordered" evidence="1">
    <location>
        <begin position="292"/>
        <end position="328"/>
    </location>
</feature>
<keyword evidence="2" id="KW-0812">Transmembrane</keyword>
<dbReference type="EMBL" id="CP001670">
    <property type="protein sequence ID" value="AFZ81501.1"/>
    <property type="molecule type" value="Genomic_DNA"/>
</dbReference>
<keyword evidence="4" id="KW-1185">Reference proteome</keyword>
<evidence type="ECO:0000256" key="1">
    <source>
        <dbReference type="SAM" id="MobiDB-lite"/>
    </source>
</evidence>
<proteinExistence type="predicted"/>
<name>L0B2Q4_THEEQ</name>
<dbReference type="GeneID" id="15806401"/>
<keyword evidence="2" id="KW-1133">Transmembrane helix</keyword>
<dbReference type="OrthoDB" id="361062at2759"/>
<dbReference type="RefSeq" id="XP_004831167.1">
    <property type="nucleotide sequence ID" value="XM_004831110.1"/>
</dbReference>